<evidence type="ECO:0000256" key="4">
    <source>
        <dbReference type="SAM" id="MobiDB-lite"/>
    </source>
</evidence>
<dbReference type="PANTHER" id="PTHR24198">
    <property type="entry name" value="ANKYRIN REPEAT AND PROTEIN KINASE DOMAIN-CONTAINING PROTEIN"/>
    <property type="match status" value="1"/>
</dbReference>
<feature type="compositionally biased region" description="Low complexity" evidence="4">
    <location>
        <begin position="83"/>
        <end position="97"/>
    </location>
</feature>
<evidence type="ECO:0000256" key="3">
    <source>
        <dbReference type="PROSITE-ProRule" id="PRU00023"/>
    </source>
</evidence>
<reference evidence="5" key="1">
    <citation type="submission" date="2021-01" db="UniProtKB">
        <authorList>
            <consortium name="EnsemblPlants"/>
        </authorList>
    </citation>
    <scope>IDENTIFICATION</scope>
</reference>
<feature type="repeat" description="ANK" evidence="3">
    <location>
        <begin position="263"/>
        <end position="295"/>
    </location>
</feature>
<dbReference type="InterPro" id="IPR002110">
    <property type="entry name" value="Ankyrin_rpt"/>
</dbReference>
<accession>A0A7N0TAD4</accession>
<sequence length="479" mass="50570">MDRLVVADVKEVDITFKRKLKSSASFRLTNLMHTMPVAVSLVSSNPTTFSFSHPFSVIPPLSTSTFVLQLTQISDKPPTCAASTSSSSSPTITVRSSMLPTGKGNADELKRLFSRPGPHVFKDAVLPVTLVGPDMAEFMIGAGQSETLESVARLRKSIGGCSVAQLTTLLRIAVANGKGDFSRVLIDAGADVNWRGPGEESLVSLAVKSGSVEILLDLIASGAKIDQSTDLVLHEAARMNSVELMEVLVQGFPEIDPCLVDVNGQNAIHVSARLGDVEAIKFLISIGGDADVADANGYTPLHFAAAEGCKEAVELLLDACSFVKYAVTKDKKTAFVLAVDDGHSHLFDVLHIGDALLKAAAVGDEHMIKRCLADGADVNGRDQNGWTPLHRAAFKGKVESVKVLVGGGAKVDAVDDAGYTPLHCAIEAGHVEVATFLVAHGASGQLKSVKGIVSEKMVECFKGHPALASPLICKNRDLV</sequence>
<keyword evidence="1" id="KW-0677">Repeat</keyword>
<dbReference type="PANTHER" id="PTHR24198:SF165">
    <property type="entry name" value="ANKYRIN REPEAT-CONTAINING PROTEIN-RELATED"/>
    <property type="match status" value="1"/>
</dbReference>
<keyword evidence="6" id="KW-1185">Reference proteome</keyword>
<evidence type="ECO:0000313" key="5">
    <source>
        <dbReference type="EnsemblPlants" id="Kaladp0030s0098.1.v1.1.CDS.1"/>
    </source>
</evidence>
<dbReference type="Proteomes" id="UP000594263">
    <property type="component" value="Unplaced"/>
</dbReference>
<proteinExistence type="predicted"/>
<feature type="repeat" description="ANK" evidence="3">
    <location>
        <begin position="384"/>
        <end position="416"/>
    </location>
</feature>
<dbReference type="InterPro" id="IPR013783">
    <property type="entry name" value="Ig-like_fold"/>
</dbReference>
<dbReference type="SMART" id="SM00248">
    <property type="entry name" value="ANK"/>
    <property type="match status" value="8"/>
</dbReference>
<feature type="region of interest" description="Disordered" evidence="4">
    <location>
        <begin position="77"/>
        <end position="100"/>
    </location>
</feature>
<dbReference type="PRINTS" id="PR01415">
    <property type="entry name" value="ANKYRIN"/>
</dbReference>
<evidence type="ECO:0000256" key="2">
    <source>
        <dbReference type="ARBA" id="ARBA00023043"/>
    </source>
</evidence>
<dbReference type="AlphaFoldDB" id="A0A7N0TAD4"/>
<evidence type="ECO:0000313" key="6">
    <source>
        <dbReference type="Proteomes" id="UP000594263"/>
    </source>
</evidence>
<feature type="repeat" description="ANK" evidence="3">
    <location>
        <begin position="165"/>
        <end position="197"/>
    </location>
</feature>
<dbReference type="Gene3D" id="1.25.40.20">
    <property type="entry name" value="Ankyrin repeat-containing domain"/>
    <property type="match status" value="2"/>
</dbReference>
<dbReference type="Gene3D" id="2.60.40.10">
    <property type="entry name" value="Immunoglobulins"/>
    <property type="match status" value="1"/>
</dbReference>
<feature type="repeat" description="ANK" evidence="3">
    <location>
        <begin position="417"/>
        <end position="449"/>
    </location>
</feature>
<dbReference type="OMA" id="PGPHVFR"/>
<protein>
    <submittedName>
        <fullName evidence="5">Uncharacterized protein</fullName>
    </submittedName>
</protein>
<organism evidence="5 6">
    <name type="scientific">Kalanchoe fedtschenkoi</name>
    <name type="common">Lavender scallops</name>
    <name type="synonym">South American air plant</name>
    <dbReference type="NCBI Taxonomy" id="63787"/>
    <lineage>
        <taxon>Eukaryota</taxon>
        <taxon>Viridiplantae</taxon>
        <taxon>Streptophyta</taxon>
        <taxon>Embryophyta</taxon>
        <taxon>Tracheophyta</taxon>
        <taxon>Spermatophyta</taxon>
        <taxon>Magnoliopsida</taxon>
        <taxon>eudicotyledons</taxon>
        <taxon>Gunneridae</taxon>
        <taxon>Pentapetalae</taxon>
        <taxon>Saxifragales</taxon>
        <taxon>Crassulaceae</taxon>
        <taxon>Kalanchoe</taxon>
    </lineage>
</organism>
<feature type="repeat" description="ANK" evidence="3">
    <location>
        <begin position="296"/>
        <end position="318"/>
    </location>
</feature>
<name>A0A7N0TAD4_KALFE</name>
<dbReference type="PROSITE" id="PS50088">
    <property type="entry name" value="ANK_REPEAT"/>
    <property type="match status" value="5"/>
</dbReference>
<dbReference type="PROSITE" id="PS50297">
    <property type="entry name" value="ANK_REP_REGION"/>
    <property type="match status" value="4"/>
</dbReference>
<dbReference type="InterPro" id="IPR036770">
    <property type="entry name" value="Ankyrin_rpt-contain_sf"/>
</dbReference>
<dbReference type="Gramene" id="Kaladp0030s0098.1.v1.1">
    <property type="protein sequence ID" value="Kaladp0030s0098.1.v1.1.CDS.1"/>
    <property type="gene ID" value="Kaladp0030s0098.v1.1"/>
</dbReference>
<dbReference type="SUPFAM" id="SSF48403">
    <property type="entry name" value="Ankyrin repeat"/>
    <property type="match status" value="1"/>
</dbReference>
<keyword evidence="2 3" id="KW-0040">ANK repeat</keyword>
<dbReference type="Pfam" id="PF12796">
    <property type="entry name" value="Ank_2"/>
    <property type="match status" value="2"/>
</dbReference>
<evidence type="ECO:0000256" key="1">
    <source>
        <dbReference type="ARBA" id="ARBA00022737"/>
    </source>
</evidence>
<dbReference type="EnsemblPlants" id="Kaladp0030s0098.1.v1.1">
    <property type="protein sequence ID" value="Kaladp0030s0098.1.v1.1.CDS.1"/>
    <property type="gene ID" value="Kaladp0030s0098.v1.1"/>
</dbReference>